<evidence type="ECO:0000313" key="1">
    <source>
        <dbReference type="EMBL" id="DAE09831.1"/>
    </source>
</evidence>
<reference evidence="1" key="1">
    <citation type="journal article" date="2021" name="Proc. Natl. Acad. Sci. U.S.A.">
        <title>A Catalog of Tens of Thousands of Viruses from Human Metagenomes Reveals Hidden Associations with Chronic Diseases.</title>
        <authorList>
            <person name="Tisza M.J."/>
            <person name="Buck C.B."/>
        </authorList>
    </citation>
    <scope>NUCLEOTIDE SEQUENCE</scope>
    <source>
        <strain evidence="1">Ctdjo3</strain>
    </source>
</reference>
<organism evidence="1">
    <name type="scientific">Siphoviridae sp. ctdjo3</name>
    <dbReference type="NCBI Taxonomy" id="2825583"/>
    <lineage>
        <taxon>Viruses</taxon>
        <taxon>Duplodnaviria</taxon>
        <taxon>Heunggongvirae</taxon>
        <taxon>Uroviricota</taxon>
        <taxon>Caudoviricetes</taxon>
    </lineage>
</organism>
<accession>A0A8S5PRQ5</accession>
<sequence length="30" mass="3364">MAKPRGVQSFCFASTLVRHEKKEEVIGGEE</sequence>
<protein>
    <submittedName>
        <fullName evidence="1">Uncharacterized protein</fullName>
    </submittedName>
</protein>
<proteinExistence type="predicted"/>
<name>A0A8S5PRQ5_9CAUD</name>
<dbReference type="EMBL" id="BK015495">
    <property type="protein sequence ID" value="DAE09831.1"/>
    <property type="molecule type" value="Genomic_DNA"/>
</dbReference>